<name>A0A4Y2D8H8_ARAVE</name>
<dbReference type="EMBL" id="BGPR01000323">
    <property type="protein sequence ID" value="GBM13112.1"/>
    <property type="molecule type" value="Genomic_DNA"/>
</dbReference>
<sequence length="101" mass="11240">MGLSHRISIDPTLLEPHSVLVGGIATPIHLASECLLTASNNMVPSSEQHQSVWVRSLANNSTSRRKIQSQTNLLHLLQSETSLFRQTSVFRPQLNLFNSLH</sequence>
<dbReference type="Proteomes" id="UP000499080">
    <property type="component" value="Unassembled WGS sequence"/>
</dbReference>
<reference evidence="1 2" key="1">
    <citation type="journal article" date="2019" name="Sci. Rep.">
        <title>Orb-weaving spider Araneus ventricosus genome elucidates the spidroin gene catalogue.</title>
        <authorList>
            <person name="Kono N."/>
            <person name="Nakamura H."/>
            <person name="Ohtoshi R."/>
            <person name="Moran D.A.P."/>
            <person name="Shinohara A."/>
            <person name="Yoshida Y."/>
            <person name="Fujiwara M."/>
            <person name="Mori M."/>
            <person name="Tomita M."/>
            <person name="Arakawa K."/>
        </authorList>
    </citation>
    <scope>NUCLEOTIDE SEQUENCE [LARGE SCALE GENOMIC DNA]</scope>
</reference>
<evidence type="ECO:0000313" key="1">
    <source>
        <dbReference type="EMBL" id="GBM13112.1"/>
    </source>
</evidence>
<organism evidence="1 2">
    <name type="scientific">Araneus ventricosus</name>
    <name type="common">Orbweaver spider</name>
    <name type="synonym">Epeira ventricosa</name>
    <dbReference type="NCBI Taxonomy" id="182803"/>
    <lineage>
        <taxon>Eukaryota</taxon>
        <taxon>Metazoa</taxon>
        <taxon>Ecdysozoa</taxon>
        <taxon>Arthropoda</taxon>
        <taxon>Chelicerata</taxon>
        <taxon>Arachnida</taxon>
        <taxon>Araneae</taxon>
        <taxon>Araneomorphae</taxon>
        <taxon>Entelegynae</taxon>
        <taxon>Araneoidea</taxon>
        <taxon>Araneidae</taxon>
        <taxon>Araneus</taxon>
    </lineage>
</organism>
<gene>
    <name evidence="1" type="ORF">AVEN_64330_1</name>
</gene>
<keyword evidence="2" id="KW-1185">Reference proteome</keyword>
<dbReference type="OrthoDB" id="6437659at2759"/>
<proteinExistence type="predicted"/>
<protein>
    <submittedName>
        <fullName evidence="1">Uncharacterized protein</fullName>
    </submittedName>
</protein>
<evidence type="ECO:0000313" key="2">
    <source>
        <dbReference type="Proteomes" id="UP000499080"/>
    </source>
</evidence>
<dbReference type="AlphaFoldDB" id="A0A4Y2D8H8"/>
<comment type="caution">
    <text evidence="1">The sequence shown here is derived from an EMBL/GenBank/DDBJ whole genome shotgun (WGS) entry which is preliminary data.</text>
</comment>
<accession>A0A4Y2D8H8</accession>